<feature type="region of interest" description="Disordered" evidence="1">
    <location>
        <begin position="15"/>
        <end position="44"/>
    </location>
</feature>
<evidence type="ECO:0000313" key="3">
    <source>
        <dbReference type="EMBL" id="TIA93374.1"/>
    </source>
</evidence>
<feature type="compositionally biased region" description="Low complexity" evidence="1">
    <location>
        <begin position="194"/>
        <end position="206"/>
    </location>
</feature>
<reference evidence="3 4" key="1">
    <citation type="submission" date="2019-03" db="EMBL/GenBank/DDBJ databases">
        <title>Sequencing 23 genomes of Wallemia ichthyophaga.</title>
        <authorList>
            <person name="Gostincar C."/>
        </authorList>
    </citation>
    <scope>NUCLEOTIDE SEQUENCE [LARGE SCALE GENOMIC DNA]</scope>
    <source>
        <strain evidence="3 4">EXF-5753</strain>
    </source>
</reference>
<dbReference type="SMART" id="SM00239">
    <property type="entry name" value="C2"/>
    <property type="match status" value="1"/>
</dbReference>
<dbReference type="InterPro" id="IPR000008">
    <property type="entry name" value="C2_dom"/>
</dbReference>
<dbReference type="AlphaFoldDB" id="A0A4T0FZT8"/>
<feature type="compositionally biased region" description="Gly residues" evidence="1">
    <location>
        <begin position="267"/>
        <end position="276"/>
    </location>
</feature>
<gene>
    <name evidence="3" type="ORF">E3P99_00112</name>
</gene>
<dbReference type="Proteomes" id="UP000310189">
    <property type="component" value="Unassembled WGS sequence"/>
</dbReference>
<name>A0A4T0FZT8_9BASI</name>
<feature type="compositionally biased region" description="Low complexity" evidence="1">
    <location>
        <begin position="514"/>
        <end position="548"/>
    </location>
</feature>
<protein>
    <recommendedName>
        <fullName evidence="2">C2 domain-containing protein</fullName>
    </recommendedName>
</protein>
<dbReference type="PANTHER" id="PTHR47052:SF3">
    <property type="entry name" value="INGRESSION PROTEIN 1"/>
    <property type="match status" value="1"/>
</dbReference>
<feature type="compositionally biased region" description="Pro residues" evidence="1">
    <location>
        <begin position="549"/>
        <end position="565"/>
    </location>
</feature>
<dbReference type="OrthoDB" id="270970at2759"/>
<comment type="caution">
    <text evidence="3">The sequence shown here is derived from an EMBL/GenBank/DDBJ whole genome shotgun (WGS) entry which is preliminary data.</text>
</comment>
<dbReference type="Gene3D" id="2.60.40.150">
    <property type="entry name" value="C2 domain"/>
    <property type="match status" value="1"/>
</dbReference>
<feature type="compositionally biased region" description="Low complexity" evidence="1">
    <location>
        <begin position="292"/>
        <end position="307"/>
    </location>
</feature>
<organism evidence="3 4">
    <name type="scientific">Wallemia hederae</name>
    <dbReference type="NCBI Taxonomy" id="1540922"/>
    <lineage>
        <taxon>Eukaryota</taxon>
        <taxon>Fungi</taxon>
        <taxon>Dikarya</taxon>
        <taxon>Basidiomycota</taxon>
        <taxon>Wallemiomycotina</taxon>
        <taxon>Wallemiomycetes</taxon>
        <taxon>Wallemiales</taxon>
        <taxon>Wallemiaceae</taxon>
        <taxon>Wallemia</taxon>
    </lineage>
</organism>
<dbReference type="EMBL" id="SPNW01000002">
    <property type="protein sequence ID" value="TIA93374.1"/>
    <property type="molecule type" value="Genomic_DNA"/>
</dbReference>
<feature type="compositionally biased region" description="Pro residues" evidence="1">
    <location>
        <begin position="625"/>
        <end position="637"/>
    </location>
</feature>
<keyword evidence="4" id="KW-1185">Reference proteome</keyword>
<dbReference type="SUPFAM" id="SSF49562">
    <property type="entry name" value="C2 domain (Calcium/lipid-binding domain, CaLB)"/>
    <property type="match status" value="1"/>
</dbReference>
<dbReference type="Pfam" id="PF00168">
    <property type="entry name" value="C2"/>
    <property type="match status" value="1"/>
</dbReference>
<feature type="region of interest" description="Disordered" evidence="1">
    <location>
        <begin position="617"/>
        <end position="654"/>
    </location>
</feature>
<accession>A0A4T0FZT8</accession>
<feature type="domain" description="C2" evidence="2">
    <location>
        <begin position="32"/>
        <end position="159"/>
    </location>
</feature>
<dbReference type="InterPro" id="IPR035892">
    <property type="entry name" value="C2_domain_sf"/>
</dbReference>
<dbReference type="PROSITE" id="PS50004">
    <property type="entry name" value="C2"/>
    <property type="match status" value="1"/>
</dbReference>
<evidence type="ECO:0000256" key="1">
    <source>
        <dbReference type="SAM" id="MobiDB-lite"/>
    </source>
</evidence>
<dbReference type="InterPro" id="IPR052981">
    <property type="entry name" value="Ingression_C2_domain"/>
</dbReference>
<feature type="compositionally biased region" description="Low complexity" evidence="1">
    <location>
        <begin position="336"/>
        <end position="361"/>
    </location>
</feature>
<proteinExistence type="predicted"/>
<evidence type="ECO:0000313" key="4">
    <source>
        <dbReference type="Proteomes" id="UP000310189"/>
    </source>
</evidence>
<feature type="compositionally biased region" description="Polar residues" evidence="1">
    <location>
        <begin position="369"/>
        <end position="381"/>
    </location>
</feature>
<evidence type="ECO:0000259" key="2">
    <source>
        <dbReference type="PROSITE" id="PS50004"/>
    </source>
</evidence>
<feature type="region of interest" description="Disordered" evidence="1">
    <location>
        <begin position="186"/>
        <end position="381"/>
    </location>
</feature>
<dbReference type="PANTHER" id="PTHR47052">
    <property type="entry name" value="CONSERVED SERINE PROLINE-RICH PROTEIN (AFU_ORTHOLOGUE AFUA_2G01790)"/>
    <property type="match status" value="1"/>
</dbReference>
<feature type="region of interest" description="Disordered" evidence="1">
    <location>
        <begin position="479"/>
        <end position="572"/>
    </location>
</feature>
<sequence length="654" mass="69820">MLQHCLLHYPYPISTQSPSPSSPLFLNQDHDMSPPRPPPKTYDAGTEIGTLVIVVDRARNLVDKQRIGKQSPYVTLCIPSSPVPTKRTQTINRGGQAPEWDAELRFPIMSELEDTMGKSSNKSMTVVCWADDSREPTKVGEAFVDLTRSLTKGEDDLWVPLTLDSKDGGKYRGEVRLEMTFFSNASPPPKKYNPKPAAAAVATTTPTKPPAKRQPRMSAPGPGAAAKMSPAHPSSLRPGPAGAMAQSLRGRQSLSNMPLYRPEYMDGTGGGSGGVNGELRIPSPLPSPQPEQTAFAGAGAQATPVAPYQLPPSPAAQNASHRPPSRQPSPNPYMYQQPVQVQQVQQQQVQAQAQAPQQVPQVPQPTQPFYQTSPGHSPITQVHQPQQLEPVHGQAQMQMQMPMQSAQGMQSVVPPATAPAPAMHAQPMQTTPIPPPRTSPIPPVAQGVQNVQVPQQVPVLGHSPPMFAQYPPYNIASGGVPPAPPAPPAQQNAWSPWQNPAELSYNSTPPYSQTPPQMQYAQTQPPQQPQQQQQSRPLPSAPVIQSPFPQYPPPGTPLPSQPPAPTAANVVYGGMPPSAAPVAPVAPQVAQQVAQQPVMYPNYPPPPLSTIYGDAGAAAAAAAAAPPPPPPHQPQHIPPYGYSPQPAIPQSHMQ</sequence>